<dbReference type="InterPro" id="IPR027065">
    <property type="entry name" value="Lon_Prtase"/>
</dbReference>
<dbReference type="InterPro" id="IPR008269">
    <property type="entry name" value="Lon_proteolytic"/>
</dbReference>
<evidence type="ECO:0000259" key="3">
    <source>
        <dbReference type="PROSITE" id="PS51786"/>
    </source>
</evidence>
<proteinExistence type="inferred from homology"/>
<dbReference type="SUPFAM" id="SSF50156">
    <property type="entry name" value="PDZ domain-like"/>
    <property type="match status" value="1"/>
</dbReference>
<keyword evidence="5" id="KW-1185">Reference proteome</keyword>
<dbReference type="InterPro" id="IPR036034">
    <property type="entry name" value="PDZ_sf"/>
</dbReference>
<gene>
    <name evidence="4" type="primary">lon</name>
    <name evidence="4" type="ORF">GCM10010969_01440</name>
</gene>
<dbReference type="Gene3D" id="2.30.42.10">
    <property type="match status" value="1"/>
</dbReference>
<dbReference type="PROSITE" id="PS51786">
    <property type="entry name" value="LON_PROTEOLYTIC"/>
    <property type="match status" value="1"/>
</dbReference>
<comment type="catalytic activity">
    <reaction evidence="1">
        <text>Hydrolysis of proteins in presence of ATP.</text>
        <dbReference type="EC" id="3.4.21.53"/>
    </reaction>
</comment>
<keyword evidence="1" id="KW-0645">Protease</keyword>
<feature type="active site" evidence="1">
    <location>
        <position position="241"/>
    </location>
</feature>
<evidence type="ECO:0000313" key="4">
    <source>
        <dbReference type="EMBL" id="GGN90687.1"/>
    </source>
</evidence>
<dbReference type="RefSeq" id="WP_018975079.1">
    <property type="nucleotide sequence ID" value="NZ_BMLN01000001.1"/>
</dbReference>
<keyword evidence="2" id="KW-1133">Transmembrane helix</keyword>
<dbReference type="Proteomes" id="UP000606653">
    <property type="component" value="Unassembled WGS sequence"/>
</dbReference>
<dbReference type="InterPro" id="IPR001478">
    <property type="entry name" value="PDZ"/>
</dbReference>
<keyword evidence="1" id="KW-0378">Hydrolase</keyword>
<reference evidence="5" key="1">
    <citation type="journal article" date="2019" name="Int. J. Syst. Evol. Microbiol.">
        <title>The Global Catalogue of Microorganisms (GCM) 10K type strain sequencing project: providing services to taxonomists for standard genome sequencing and annotation.</title>
        <authorList>
            <consortium name="The Broad Institute Genomics Platform"/>
            <consortium name="The Broad Institute Genome Sequencing Center for Infectious Disease"/>
            <person name="Wu L."/>
            <person name="Ma J."/>
        </authorList>
    </citation>
    <scope>NUCLEOTIDE SEQUENCE [LARGE SCALE GENOMIC DNA]</scope>
    <source>
        <strain evidence="5">CGMCC 1.6964</strain>
    </source>
</reference>
<feature type="domain" description="Lon proteolytic" evidence="3">
    <location>
        <begin position="235"/>
        <end position="337"/>
    </location>
</feature>
<organism evidence="4 5">
    <name type="scientific">Saccharibacillus kuerlensis</name>
    <dbReference type="NCBI Taxonomy" id="459527"/>
    <lineage>
        <taxon>Bacteria</taxon>
        <taxon>Bacillati</taxon>
        <taxon>Bacillota</taxon>
        <taxon>Bacilli</taxon>
        <taxon>Bacillales</taxon>
        <taxon>Paenibacillaceae</taxon>
        <taxon>Saccharibacillus</taxon>
    </lineage>
</organism>
<dbReference type="InterPro" id="IPR014721">
    <property type="entry name" value="Ribsml_uS5_D2-typ_fold_subgr"/>
</dbReference>
<dbReference type="Pfam" id="PF05362">
    <property type="entry name" value="Lon_C"/>
    <property type="match status" value="1"/>
</dbReference>
<accession>A0ABQ2KUB1</accession>
<name>A0ABQ2KUB1_9BACL</name>
<dbReference type="InterPro" id="IPR020568">
    <property type="entry name" value="Ribosomal_Su5_D2-typ_SF"/>
</dbReference>
<keyword evidence="2" id="KW-0812">Transmembrane</keyword>
<dbReference type="PANTHER" id="PTHR10046">
    <property type="entry name" value="ATP DEPENDENT LON PROTEASE FAMILY MEMBER"/>
    <property type="match status" value="1"/>
</dbReference>
<feature type="transmembrane region" description="Helical" evidence="2">
    <location>
        <begin position="12"/>
        <end position="30"/>
    </location>
</feature>
<dbReference type="EMBL" id="BMLN01000001">
    <property type="protein sequence ID" value="GGN90687.1"/>
    <property type="molecule type" value="Genomic_DNA"/>
</dbReference>
<dbReference type="Gene3D" id="3.30.230.10">
    <property type="match status" value="1"/>
</dbReference>
<evidence type="ECO:0000256" key="2">
    <source>
        <dbReference type="SAM" id="Phobius"/>
    </source>
</evidence>
<keyword evidence="2" id="KW-0472">Membrane</keyword>
<dbReference type="Pfam" id="PF13180">
    <property type="entry name" value="PDZ_2"/>
    <property type="match status" value="1"/>
</dbReference>
<comment type="similarity">
    <text evidence="1">Belongs to the peptidase S16 family.</text>
</comment>
<dbReference type="SUPFAM" id="SSF54211">
    <property type="entry name" value="Ribosomal protein S5 domain 2-like"/>
    <property type="match status" value="1"/>
</dbReference>
<comment type="caution">
    <text evidence="4">The sequence shown here is derived from an EMBL/GenBank/DDBJ whole genome shotgun (WGS) entry which is preliminary data.</text>
</comment>
<dbReference type="EC" id="3.4.21.53" evidence="1"/>
<protein>
    <recommendedName>
        <fullName evidence="1">endopeptidase La</fullName>
        <ecNumber evidence="1">3.4.21.53</ecNumber>
    </recommendedName>
</protein>
<feature type="active site" evidence="1">
    <location>
        <position position="286"/>
    </location>
</feature>
<evidence type="ECO:0000313" key="5">
    <source>
        <dbReference type="Proteomes" id="UP000606653"/>
    </source>
</evidence>
<evidence type="ECO:0000256" key="1">
    <source>
        <dbReference type="PROSITE-ProRule" id="PRU01122"/>
    </source>
</evidence>
<keyword evidence="1" id="KW-0720">Serine protease</keyword>
<sequence>MLRSTIPRIRTLAYLLCLALLVYVVVYMPTSYTIERPGSADEVKPMVRVAEGEMEERGSFMMTTVSVTYANLALLGLSLLDENADIGKRIKDQDDDEYRITQQYYMNSSQSSAIAAAYREAGVKFGIETEYVFITTVPDRDPQQKEFITGDKIIAVEGEKIFTLEGLRNLLESHSVGDVVEVSIERAGRPIEQPVKLVAILNDDGTTRPGFGVSTGEVLRIDPENPSDEVYFTQTQVGGPSAGLMFTLEIYNQLTPGDLTRGYRIAGTGTIKSDGTVGEIGGIQHKVVAAERRGADIFFVPEGNFAVAEKKMKETGGSMTLVPVKTLQDALAYIDKLPVNYG</sequence>